<evidence type="ECO:0000313" key="8">
    <source>
        <dbReference type="Proteomes" id="UP000837857"/>
    </source>
</evidence>
<dbReference type="SMART" id="SM00980">
    <property type="entry name" value="THAP"/>
    <property type="match status" value="1"/>
</dbReference>
<dbReference type="Proteomes" id="UP000837857">
    <property type="component" value="Chromosome 29"/>
</dbReference>
<keyword evidence="3" id="KW-0862">Zinc</keyword>
<dbReference type="EMBL" id="OW152841">
    <property type="protein sequence ID" value="CAH2062262.1"/>
    <property type="molecule type" value="Genomic_DNA"/>
</dbReference>
<accession>A0ABN8IQ39</accession>
<keyword evidence="8" id="KW-1185">Reference proteome</keyword>
<feature type="non-terminal residue" evidence="7">
    <location>
        <position position="1"/>
    </location>
</feature>
<dbReference type="InterPro" id="IPR006612">
    <property type="entry name" value="THAP_Znf"/>
</dbReference>
<sequence length="173" mass="20201">MKNTCCVPDCDSKRSSVKLHRFPKTEIRLKWVELVNCTSLKKLGVDELQKSFVCHKHFEQRFVTGSLRLRHSAYPTLLSNNEIQSGIPAVEYETFDNQSVRDHDYTEQRKRRHEEHTYCKTQTSKSLESCDSSVPGQKLQPCVKQNCCKLHSKLFLPCRRKRSEQNVTKTLQN</sequence>
<evidence type="ECO:0000256" key="4">
    <source>
        <dbReference type="ARBA" id="ARBA00023125"/>
    </source>
</evidence>
<evidence type="ECO:0000256" key="3">
    <source>
        <dbReference type="ARBA" id="ARBA00022833"/>
    </source>
</evidence>
<evidence type="ECO:0000256" key="1">
    <source>
        <dbReference type="ARBA" id="ARBA00022723"/>
    </source>
</evidence>
<evidence type="ECO:0000313" key="7">
    <source>
        <dbReference type="EMBL" id="CAH2062262.1"/>
    </source>
</evidence>
<keyword evidence="4 5" id="KW-0238">DNA-binding</keyword>
<feature type="domain" description="THAP-type" evidence="6">
    <location>
        <begin position="1"/>
        <end position="78"/>
    </location>
</feature>
<dbReference type="Pfam" id="PF05485">
    <property type="entry name" value="THAP"/>
    <property type="match status" value="1"/>
</dbReference>
<dbReference type="SMART" id="SM00692">
    <property type="entry name" value="DM3"/>
    <property type="match status" value="1"/>
</dbReference>
<gene>
    <name evidence="7" type="ORF">IPOD504_LOCUS11824</name>
</gene>
<keyword evidence="1" id="KW-0479">Metal-binding</keyword>
<organism evidence="7 8">
    <name type="scientific">Iphiclides podalirius</name>
    <name type="common">scarce swallowtail</name>
    <dbReference type="NCBI Taxonomy" id="110791"/>
    <lineage>
        <taxon>Eukaryota</taxon>
        <taxon>Metazoa</taxon>
        <taxon>Ecdysozoa</taxon>
        <taxon>Arthropoda</taxon>
        <taxon>Hexapoda</taxon>
        <taxon>Insecta</taxon>
        <taxon>Pterygota</taxon>
        <taxon>Neoptera</taxon>
        <taxon>Endopterygota</taxon>
        <taxon>Lepidoptera</taxon>
        <taxon>Glossata</taxon>
        <taxon>Ditrysia</taxon>
        <taxon>Papilionoidea</taxon>
        <taxon>Papilionidae</taxon>
        <taxon>Papilioninae</taxon>
        <taxon>Iphiclides</taxon>
    </lineage>
</organism>
<reference evidence="7" key="1">
    <citation type="submission" date="2022-03" db="EMBL/GenBank/DDBJ databases">
        <authorList>
            <person name="Martin H S."/>
        </authorList>
    </citation>
    <scope>NUCLEOTIDE SEQUENCE</scope>
</reference>
<name>A0ABN8IQ39_9NEOP</name>
<dbReference type="InterPro" id="IPR038441">
    <property type="entry name" value="THAP_Znf_sf"/>
</dbReference>
<evidence type="ECO:0000259" key="6">
    <source>
        <dbReference type="PROSITE" id="PS50950"/>
    </source>
</evidence>
<dbReference type="SUPFAM" id="SSF57716">
    <property type="entry name" value="Glucocorticoid receptor-like (DNA-binding domain)"/>
    <property type="match status" value="1"/>
</dbReference>
<evidence type="ECO:0000256" key="5">
    <source>
        <dbReference type="PROSITE-ProRule" id="PRU00309"/>
    </source>
</evidence>
<evidence type="ECO:0000256" key="2">
    <source>
        <dbReference type="ARBA" id="ARBA00022771"/>
    </source>
</evidence>
<dbReference type="Gene3D" id="6.20.210.20">
    <property type="entry name" value="THAP domain"/>
    <property type="match status" value="1"/>
</dbReference>
<proteinExistence type="predicted"/>
<keyword evidence="2 5" id="KW-0863">Zinc-finger</keyword>
<dbReference type="PROSITE" id="PS50950">
    <property type="entry name" value="ZF_THAP"/>
    <property type="match status" value="1"/>
</dbReference>
<protein>
    <recommendedName>
        <fullName evidence="6">THAP-type domain-containing protein</fullName>
    </recommendedName>
</protein>